<feature type="transmembrane region" description="Helical" evidence="1">
    <location>
        <begin position="86"/>
        <end position="107"/>
    </location>
</feature>
<evidence type="ECO:0000313" key="2">
    <source>
        <dbReference type="EMBL" id="CAD9147756.1"/>
    </source>
</evidence>
<keyword evidence="1" id="KW-0472">Membrane</keyword>
<proteinExistence type="predicted"/>
<feature type="transmembrane region" description="Helical" evidence="1">
    <location>
        <begin position="331"/>
        <end position="353"/>
    </location>
</feature>
<feature type="transmembrane region" description="Helical" evidence="1">
    <location>
        <begin position="306"/>
        <end position="325"/>
    </location>
</feature>
<accession>A0A7S1QTK5</accession>
<protein>
    <submittedName>
        <fullName evidence="2">Uncharacterized protein</fullName>
    </submittedName>
</protein>
<organism evidence="2">
    <name type="scientific">Alexandrium catenella</name>
    <name type="common">Red tide dinoflagellate</name>
    <name type="synonym">Gonyaulax catenella</name>
    <dbReference type="NCBI Taxonomy" id="2925"/>
    <lineage>
        <taxon>Eukaryota</taxon>
        <taxon>Sar</taxon>
        <taxon>Alveolata</taxon>
        <taxon>Dinophyceae</taxon>
        <taxon>Gonyaulacales</taxon>
        <taxon>Pyrocystaceae</taxon>
        <taxon>Alexandrium</taxon>
    </lineage>
</organism>
<gene>
    <name evidence="2" type="ORF">ACAT0790_LOCUS30221</name>
</gene>
<dbReference type="EMBL" id="HBGE01050013">
    <property type="protein sequence ID" value="CAD9147756.1"/>
    <property type="molecule type" value="Transcribed_RNA"/>
</dbReference>
<feature type="transmembrane region" description="Helical" evidence="1">
    <location>
        <begin position="272"/>
        <end position="294"/>
    </location>
</feature>
<sequence length="858" mass="93144">MGLFGYNRGNYMMDQKLHFSRFTAGLNMAIAQTGMYRQDITQLTNLTCTRMDVYHSIAAMTATILTALFCPGRLGLHTPPPPGWLMGLFMVNLAGTYLWLGLTMWLCMHASLRADTALTHMLTRFVRLPIPAQCQIDRARKYLASYEEQPLREAFRVPFMRHQYGGSKTEGPYNEEMEIDPDAESRTRHGFDVPAWYRKEKAIDNSEAMETMMPFNARGTAPEHFEVYREIQNEWWPYDVYARLSIFLAFMHLTHCWTYMQIGHHLTETRSVFALACVVLPMTVLQQIILTLDIIPGKGEIPIQRLGPFAMWFAYVAAVLEYKRWFTTSGLVASFVLVYIAYGIHVIYTLQLLRLCSPDMTKPPVPAEAAGSSWWPGSWCLPSAFQHAIWLVAPPQHLEPGQNDIAGEIRAASREGAGSGTAVAAAGGLTAEAVLPAHSAKRQDVHRALGRQGESPAWFNVRTGLIAMLVAWLYLILGYSIEVVNQGTAHPSLISAPGMPNNARDPRYRPAKPGGAEPVEVGTGGAVAGPAVGMHEEAVERRLHEFGFAPEQFKVGGKGNAAVRREVVEKVLSLLPHLQELARGERRAAAAEPVAFWSAPNTAALLTASAPNRATVQWPAFFEPRVLACGPASVHGEEDKVAITLSRHGRGAVVKIKASGAPAELLQFALEGVTGAGPLIAAAWDELGLLLTSATGATMECPGKGPANGRWRCQPVHGAKLPIGLGGRHFTGAAAISRHPKQDGLRAAIVHPGGSTMTVLSRSSREMAPWLPAGEVRTTGVPGALAFAEEHAILLEQVGGAVSRIYMADGAMTTESASVPSDEGHSWQAACGLPAGGIVRLGLRPTKGMAMEPELFLA</sequence>
<keyword evidence="1" id="KW-0812">Transmembrane</keyword>
<reference evidence="2" key="1">
    <citation type="submission" date="2021-01" db="EMBL/GenBank/DDBJ databases">
        <authorList>
            <person name="Corre E."/>
            <person name="Pelletier E."/>
            <person name="Niang G."/>
            <person name="Scheremetjew M."/>
            <person name="Finn R."/>
            <person name="Kale V."/>
            <person name="Holt S."/>
            <person name="Cochrane G."/>
            <person name="Meng A."/>
            <person name="Brown T."/>
            <person name="Cohen L."/>
        </authorList>
    </citation>
    <scope>NUCLEOTIDE SEQUENCE</scope>
    <source>
        <strain evidence="2">OF101</strain>
    </source>
</reference>
<keyword evidence="1" id="KW-1133">Transmembrane helix</keyword>
<evidence type="ECO:0000256" key="1">
    <source>
        <dbReference type="SAM" id="Phobius"/>
    </source>
</evidence>
<name>A0A7S1QTK5_ALECA</name>
<dbReference type="AlphaFoldDB" id="A0A7S1QTK5"/>
<feature type="transmembrane region" description="Helical" evidence="1">
    <location>
        <begin position="53"/>
        <end position="74"/>
    </location>
</feature>